<dbReference type="KEGG" id="ssl:SS1G_14315"/>
<gene>
    <name evidence="1" type="ORF">SS1G_14315</name>
</gene>
<dbReference type="InParanoid" id="A7F9N4"/>
<accession>A7F9N4</accession>
<protein>
    <submittedName>
        <fullName evidence="1">Uncharacterized protein</fullName>
    </submittedName>
</protein>
<evidence type="ECO:0000313" key="2">
    <source>
        <dbReference type="Proteomes" id="UP000001312"/>
    </source>
</evidence>
<proteinExistence type="predicted"/>
<organism evidence="1 2">
    <name type="scientific">Sclerotinia sclerotiorum (strain ATCC 18683 / 1980 / Ss-1)</name>
    <name type="common">White mold</name>
    <name type="synonym">Whetzelinia sclerotiorum</name>
    <dbReference type="NCBI Taxonomy" id="665079"/>
    <lineage>
        <taxon>Eukaryota</taxon>
        <taxon>Fungi</taxon>
        <taxon>Dikarya</taxon>
        <taxon>Ascomycota</taxon>
        <taxon>Pezizomycotina</taxon>
        <taxon>Leotiomycetes</taxon>
        <taxon>Helotiales</taxon>
        <taxon>Sclerotiniaceae</taxon>
        <taxon>Sclerotinia</taxon>
    </lineage>
</organism>
<dbReference type="AlphaFoldDB" id="A7F9N4"/>
<dbReference type="GeneID" id="5480782"/>
<name>A7F9N4_SCLS1</name>
<dbReference type="RefSeq" id="XP_001584702.1">
    <property type="nucleotide sequence ID" value="XM_001584652.1"/>
</dbReference>
<dbReference type="EMBL" id="CH476652">
    <property type="protein sequence ID" value="EDO00445.1"/>
    <property type="molecule type" value="Genomic_DNA"/>
</dbReference>
<reference evidence="2" key="1">
    <citation type="journal article" date="2011" name="PLoS Genet.">
        <title>Genomic analysis of the necrotrophic fungal pathogens Sclerotinia sclerotiorum and Botrytis cinerea.</title>
        <authorList>
            <person name="Amselem J."/>
            <person name="Cuomo C.A."/>
            <person name="van Kan J.A."/>
            <person name="Viaud M."/>
            <person name="Benito E.P."/>
            <person name="Couloux A."/>
            <person name="Coutinho P.M."/>
            <person name="de Vries R.P."/>
            <person name="Dyer P.S."/>
            <person name="Fillinger S."/>
            <person name="Fournier E."/>
            <person name="Gout L."/>
            <person name="Hahn M."/>
            <person name="Kohn L."/>
            <person name="Lapalu N."/>
            <person name="Plummer K.M."/>
            <person name="Pradier J.M."/>
            <person name="Quevillon E."/>
            <person name="Sharon A."/>
            <person name="Simon A."/>
            <person name="ten Have A."/>
            <person name="Tudzynski B."/>
            <person name="Tudzynski P."/>
            <person name="Wincker P."/>
            <person name="Andrew M."/>
            <person name="Anthouard V."/>
            <person name="Beever R.E."/>
            <person name="Beffa R."/>
            <person name="Benoit I."/>
            <person name="Bouzid O."/>
            <person name="Brault B."/>
            <person name="Chen Z."/>
            <person name="Choquer M."/>
            <person name="Collemare J."/>
            <person name="Cotton P."/>
            <person name="Danchin E.G."/>
            <person name="Da Silva C."/>
            <person name="Gautier A."/>
            <person name="Giraud C."/>
            <person name="Giraud T."/>
            <person name="Gonzalez C."/>
            <person name="Grossetete S."/>
            <person name="Guldener U."/>
            <person name="Henrissat B."/>
            <person name="Howlett B.J."/>
            <person name="Kodira C."/>
            <person name="Kretschmer M."/>
            <person name="Lappartient A."/>
            <person name="Leroch M."/>
            <person name="Levis C."/>
            <person name="Mauceli E."/>
            <person name="Neuveglise C."/>
            <person name="Oeser B."/>
            <person name="Pearson M."/>
            <person name="Poulain J."/>
            <person name="Poussereau N."/>
            <person name="Quesneville H."/>
            <person name="Rascle C."/>
            <person name="Schumacher J."/>
            <person name="Segurens B."/>
            <person name="Sexton A."/>
            <person name="Silva E."/>
            <person name="Sirven C."/>
            <person name="Soanes D.M."/>
            <person name="Talbot N.J."/>
            <person name="Templeton M."/>
            <person name="Yandava C."/>
            <person name="Yarden O."/>
            <person name="Zeng Q."/>
            <person name="Rollins J.A."/>
            <person name="Lebrun M.H."/>
            <person name="Dickman M."/>
        </authorList>
    </citation>
    <scope>NUCLEOTIDE SEQUENCE [LARGE SCALE GENOMIC DNA]</scope>
    <source>
        <strain evidence="2">ATCC 18683 / 1980 / Ss-1</strain>
    </source>
</reference>
<sequence>MCVQGTYTSMRRIIFLGYDFTDKIVGPLRTKNVLVGKVGHSSRAGSKEN</sequence>
<keyword evidence="2" id="KW-1185">Reference proteome</keyword>
<evidence type="ECO:0000313" key="1">
    <source>
        <dbReference type="EMBL" id="EDO00445.1"/>
    </source>
</evidence>
<dbReference type="Proteomes" id="UP000001312">
    <property type="component" value="Unassembled WGS sequence"/>
</dbReference>